<dbReference type="GO" id="GO:0042134">
    <property type="term" value="F:rRNA primary transcript binding"/>
    <property type="evidence" value="ECO:0007669"/>
    <property type="project" value="InterPro"/>
</dbReference>
<proteinExistence type="predicted"/>
<sequence length="130" mass="14620">MSQKTTKPSNPDLLLSPDLPPILNPTALTTAIASLAPGLELLERFHHRNKNQHRLSKWWAQADMLRRQVRKMLRELEGGVEGAERAERVAKGRVRRGGKVNWERFEGEGGEVMVERRAGYLRGVLGPGAF</sequence>
<dbReference type="GO" id="GO:0000466">
    <property type="term" value="P:maturation of 5.8S rRNA from tricistronic rRNA transcript (SSU-rRNA, 5.8S rRNA, LSU-rRNA)"/>
    <property type="evidence" value="ECO:0007669"/>
    <property type="project" value="TreeGrafter"/>
</dbReference>
<dbReference type="AlphaFoldDB" id="A0AAN6PAT7"/>
<dbReference type="PANTHER" id="PTHR37792:SF1">
    <property type="entry name" value="RIBONUCLEASE MRP PROTEIN SUBUNIT RMP1"/>
    <property type="match status" value="1"/>
</dbReference>
<dbReference type="Pfam" id="PF20945">
    <property type="entry name" value="RMP1"/>
    <property type="match status" value="1"/>
</dbReference>
<feature type="domain" description="RNase MRP protein 1 RNA binding" evidence="1">
    <location>
        <begin position="41"/>
        <end position="88"/>
    </location>
</feature>
<protein>
    <recommendedName>
        <fullName evidence="1">RNase MRP protein 1 RNA binding domain-containing protein</fullName>
    </recommendedName>
</protein>
<dbReference type="EMBL" id="MU854461">
    <property type="protein sequence ID" value="KAK4034900.1"/>
    <property type="molecule type" value="Genomic_DNA"/>
</dbReference>
<organism evidence="2 3">
    <name type="scientific">Parachaetomium inaequale</name>
    <dbReference type="NCBI Taxonomy" id="2588326"/>
    <lineage>
        <taxon>Eukaryota</taxon>
        <taxon>Fungi</taxon>
        <taxon>Dikarya</taxon>
        <taxon>Ascomycota</taxon>
        <taxon>Pezizomycotina</taxon>
        <taxon>Sordariomycetes</taxon>
        <taxon>Sordariomycetidae</taxon>
        <taxon>Sordariales</taxon>
        <taxon>Chaetomiaceae</taxon>
        <taxon>Parachaetomium</taxon>
    </lineage>
</organism>
<accession>A0AAN6PAT7</accession>
<feature type="non-terminal residue" evidence="2">
    <location>
        <position position="130"/>
    </location>
</feature>
<gene>
    <name evidence="2" type="ORF">C8A01DRAFT_38596</name>
</gene>
<reference evidence="3" key="1">
    <citation type="journal article" date="2023" name="Mol. Phylogenet. Evol.">
        <title>Genome-scale phylogeny and comparative genomics of the fungal order Sordariales.</title>
        <authorList>
            <person name="Hensen N."/>
            <person name="Bonometti L."/>
            <person name="Westerberg I."/>
            <person name="Brannstrom I.O."/>
            <person name="Guillou S."/>
            <person name="Cros-Aarteil S."/>
            <person name="Calhoun S."/>
            <person name="Haridas S."/>
            <person name="Kuo A."/>
            <person name="Mondo S."/>
            <person name="Pangilinan J."/>
            <person name="Riley R."/>
            <person name="LaButti K."/>
            <person name="Andreopoulos B."/>
            <person name="Lipzen A."/>
            <person name="Chen C."/>
            <person name="Yan M."/>
            <person name="Daum C."/>
            <person name="Ng V."/>
            <person name="Clum A."/>
            <person name="Steindorff A."/>
            <person name="Ohm R.A."/>
            <person name="Martin F."/>
            <person name="Silar P."/>
            <person name="Natvig D.O."/>
            <person name="Lalanne C."/>
            <person name="Gautier V."/>
            <person name="Ament-Velasquez S.L."/>
            <person name="Kruys A."/>
            <person name="Hutchinson M.I."/>
            <person name="Powell A.J."/>
            <person name="Barry K."/>
            <person name="Miller A.N."/>
            <person name="Grigoriev I.V."/>
            <person name="Debuchy R."/>
            <person name="Gladieux P."/>
            <person name="Hiltunen Thoren M."/>
            <person name="Johannesson H."/>
        </authorList>
    </citation>
    <scope>NUCLEOTIDE SEQUENCE [LARGE SCALE GENOMIC DNA]</scope>
    <source>
        <strain evidence="3">CBS 284.82</strain>
    </source>
</reference>
<evidence type="ECO:0000313" key="3">
    <source>
        <dbReference type="Proteomes" id="UP001303115"/>
    </source>
</evidence>
<dbReference type="PANTHER" id="PTHR37792">
    <property type="entry name" value="RIBONUCLEASE MRP PROTEIN SUBUNIT RMP1"/>
    <property type="match status" value="1"/>
</dbReference>
<dbReference type="InterPro" id="IPR047204">
    <property type="entry name" value="RMP1_RBD"/>
</dbReference>
<evidence type="ECO:0000313" key="2">
    <source>
        <dbReference type="EMBL" id="KAK4034900.1"/>
    </source>
</evidence>
<name>A0AAN6PAT7_9PEZI</name>
<dbReference type="InterPro" id="IPR047205">
    <property type="entry name" value="RMP1"/>
</dbReference>
<evidence type="ECO:0000259" key="1">
    <source>
        <dbReference type="Pfam" id="PF20945"/>
    </source>
</evidence>
<comment type="caution">
    <text evidence="2">The sequence shown here is derived from an EMBL/GenBank/DDBJ whole genome shotgun (WGS) entry which is preliminary data.</text>
</comment>
<dbReference type="Proteomes" id="UP001303115">
    <property type="component" value="Unassembled WGS sequence"/>
</dbReference>
<keyword evidence="3" id="KW-1185">Reference proteome</keyword>
<dbReference type="GO" id="GO:0000294">
    <property type="term" value="P:nuclear-transcribed mRNA catabolic process, RNase MRP-dependent"/>
    <property type="evidence" value="ECO:0007669"/>
    <property type="project" value="TreeGrafter"/>
</dbReference>
<dbReference type="GO" id="GO:0000172">
    <property type="term" value="C:ribonuclease MRP complex"/>
    <property type="evidence" value="ECO:0007669"/>
    <property type="project" value="InterPro"/>
</dbReference>